<dbReference type="EMBL" id="JARAKH010001275">
    <property type="protein sequence ID" value="KAK8373249.1"/>
    <property type="molecule type" value="Genomic_DNA"/>
</dbReference>
<protein>
    <submittedName>
        <fullName evidence="2">Uncharacterized protein</fullName>
    </submittedName>
</protein>
<proteinExistence type="predicted"/>
<dbReference type="Proteomes" id="UP001487740">
    <property type="component" value="Unassembled WGS sequence"/>
</dbReference>
<sequence>HRSGSSKPQWAQVTVGHTQVRGHMATVHDLTHKSGYHPSGVDTEVDSLHHHHHHHHSANKKQHHKHRNSSDWKATLPLWMERALPSIHAIHALQEPYTSEGLQ</sequence>
<feature type="non-terminal residue" evidence="2">
    <location>
        <position position="1"/>
    </location>
</feature>
<evidence type="ECO:0000256" key="1">
    <source>
        <dbReference type="SAM" id="MobiDB-lite"/>
    </source>
</evidence>
<evidence type="ECO:0000313" key="2">
    <source>
        <dbReference type="EMBL" id="KAK8373249.1"/>
    </source>
</evidence>
<comment type="caution">
    <text evidence="2">The sequence shown here is derived from an EMBL/GenBank/DDBJ whole genome shotgun (WGS) entry which is preliminary data.</text>
</comment>
<gene>
    <name evidence="2" type="ORF">O3P69_018886</name>
</gene>
<evidence type="ECO:0000313" key="3">
    <source>
        <dbReference type="Proteomes" id="UP001487740"/>
    </source>
</evidence>
<feature type="region of interest" description="Disordered" evidence="1">
    <location>
        <begin position="31"/>
        <end position="70"/>
    </location>
</feature>
<organism evidence="2 3">
    <name type="scientific">Scylla paramamosain</name>
    <name type="common">Mud crab</name>
    <dbReference type="NCBI Taxonomy" id="85552"/>
    <lineage>
        <taxon>Eukaryota</taxon>
        <taxon>Metazoa</taxon>
        <taxon>Ecdysozoa</taxon>
        <taxon>Arthropoda</taxon>
        <taxon>Crustacea</taxon>
        <taxon>Multicrustacea</taxon>
        <taxon>Malacostraca</taxon>
        <taxon>Eumalacostraca</taxon>
        <taxon>Eucarida</taxon>
        <taxon>Decapoda</taxon>
        <taxon>Pleocyemata</taxon>
        <taxon>Brachyura</taxon>
        <taxon>Eubrachyura</taxon>
        <taxon>Portunoidea</taxon>
        <taxon>Portunidae</taxon>
        <taxon>Portuninae</taxon>
        <taxon>Scylla</taxon>
    </lineage>
</organism>
<keyword evidence="3" id="KW-1185">Reference proteome</keyword>
<dbReference type="AlphaFoldDB" id="A0AAW0SD31"/>
<accession>A0AAW0SD31</accession>
<name>A0AAW0SD31_SCYPA</name>
<feature type="compositionally biased region" description="Basic residues" evidence="1">
    <location>
        <begin position="49"/>
        <end position="67"/>
    </location>
</feature>
<reference evidence="2 3" key="1">
    <citation type="submission" date="2023-03" db="EMBL/GenBank/DDBJ databases">
        <title>High-quality genome of Scylla paramamosain provides insights in environmental adaptation.</title>
        <authorList>
            <person name="Zhang L."/>
        </authorList>
    </citation>
    <scope>NUCLEOTIDE SEQUENCE [LARGE SCALE GENOMIC DNA]</scope>
    <source>
        <strain evidence="2">LZ_2023a</strain>
        <tissue evidence="2">Muscle</tissue>
    </source>
</reference>